<reference evidence="4" key="1">
    <citation type="journal article" date="2019" name="Int. J. Syst. Evol. Microbiol.">
        <title>The Global Catalogue of Microorganisms (GCM) 10K type strain sequencing project: providing services to taxonomists for standard genome sequencing and annotation.</title>
        <authorList>
            <consortium name="The Broad Institute Genomics Platform"/>
            <consortium name="The Broad Institute Genome Sequencing Center for Infectious Disease"/>
            <person name="Wu L."/>
            <person name="Ma J."/>
        </authorList>
    </citation>
    <scope>NUCLEOTIDE SEQUENCE [LARGE SCALE GENOMIC DNA]</scope>
    <source>
        <strain evidence="4">JCM 16929</strain>
    </source>
</reference>
<protein>
    <recommendedName>
        <fullName evidence="2">AbiEi antitoxin N-terminal domain-containing protein</fullName>
    </recommendedName>
</protein>
<proteinExistence type="predicted"/>
<dbReference type="InterPro" id="IPR025159">
    <property type="entry name" value="AbiEi_N"/>
</dbReference>
<evidence type="ECO:0000313" key="4">
    <source>
        <dbReference type="Proteomes" id="UP001501490"/>
    </source>
</evidence>
<gene>
    <name evidence="3" type="ORF">GCM10022236_11210</name>
</gene>
<evidence type="ECO:0000313" key="3">
    <source>
        <dbReference type="EMBL" id="GAA3611242.1"/>
    </source>
</evidence>
<sequence length="443" mass="49285">MRGPVGRRRAHAGAAGRRLRTLRSRPGADSAPRPAGPGGLRTPYIRPEWTPHPPYSRPEWTPHPVQPAPSGLRTPQVHFAPGMQGAEWISAVRSPFVGAEACPQVAVEPSVGRKSCPQIYLTVGPTPCNLHCDVRMDDIISLDTLRARGLDHPEIRRLVRSGELERVRRGVFMRPSSPCTVEERHRRLVRATSRFLGEGAVISHFSAATLHRLPVWPDAIGRVHLTHPRSYGGKRRDSVHVHLGRLPPDDVVRIDGIPVTSLARTVLDLGRSATLAQTVAAGDRALLLGLTGHELAEGLSRMERWPGTRQARQAVAMLDPRSESAGESASRVELINQNLPHPELQLEIVDGRGDFVARSDFGWAEQRTVGEFDGKIKYGRLLRPGETVEDVVWDEKLREDAIRDAGWQVVRWTWADLRRPEVIRDRILRAFDRSAAGRPRSGW</sequence>
<name>A0ABP6ZL26_9ACTN</name>
<accession>A0ABP6ZL26</accession>
<feature type="compositionally biased region" description="Basic residues" evidence="1">
    <location>
        <begin position="1"/>
        <end position="23"/>
    </location>
</feature>
<organism evidence="3 4">
    <name type="scientific">Microlunatus ginsengisoli</name>
    <dbReference type="NCBI Taxonomy" id="363863"/>
    <lineage>
        <taxon>Bacteria</taxon>
        <taxon>Bacillati</taxon>
        <taxon>Actinomycetota</taxon>
        <taxon>Actinomycetes</taxon>
        <taxon>Propionibacteriales</taxon>
        <taxon>Propionibacteriaceae</taxon>
        <taxon>Microlunatus</taxon>
    </lineage>
</organism>
<feature type="region of interest" description="Disordered" evidence="1">
    <location>
        <begin position="1"/>
        <end position="63"/>
    </location>
</feature>
<keyword evidence="4" id="KW-1185">Reference proteome</keyword>
<evidence type="ECO:0000256" key="1">
    <source>
        <dbReference type="SAM" id="MobiDB-lite"/>
    </source>
</evidence>
<dbReference type="EMBL" id="BAABAB010000007">
    <property type="protein sequence ID" value="GAA3611242.1"/>
    <property type="molecule type" value="Genomic_DNA"/>
</dbReference>
<evidence type="ECO:0000259" key="2">
    <source>
        <dbReference type="Pfam" id="PF13338"/>
    </source>
</evidence>
<dbReference type="Pfam" id="PF13338">
    <property type="entry name" value="AbiEi_4"/>
    <property type="match status" value="1"/>
</dbReference>
<feature type="domain" description="AbiEi antitoxin N-terminal" evidence="2">
    <location>
        <begin position="138"/>
        <end position="175"/>
    </location>
</feature>
<dbReference type="Proteomes" id="UP001501490">
    <property type="component" value="Unassembled WGS sequence"/>
</dbReference>
<comment type="caution">
    <text evidence="3">The sequence shown here is derived from an EMBL/GenBank/DDBJ whole genome shotgun (WGS) entry which is preliminary data.</text>
</comment>